<reference evidence="5" key="1">
    <citation type="submission" date="2025-08" db="UniProtKB">
        <authorList>
            <consortium name="RefSeq"/>
        </authorList>
    </citation>
    <scope>IDENTIFICATION</scope>
    <source>
        <strain evidence="5">15112-1751.03</strain>
        <tissue evidence="5">Whole Adult</tissue>
    </source>
</reference>
<dbReference type="GO" id="GO:0008201">
    <property type="term" value="F:heparin binding"/>
    <property type="evidence" value="ECO:0007669"/>
    <property type="project" value="TreeGrafter"/>
</dbReference>
<keyword evidence="4" id="KW-1185">Reference proteome</keyword>
<dbReference type="CTD" id="45994"/>
<evidence type="ECO:0000256" key="3">
    <source>
        <dbReference type="SAM" id="SignalP"/>
    </source>
</evidence>
<name>A0A6P8XM06_DROAB</name>
<dbReference type="Proteomes" id="UP000515160">
    <property type="component" value="Chromosome X"/>
</dbReference>
<dbReference type="GeneID" id="117574297"/>
<dbReference type="InterPro" id="IPR051666">
    <property type="entry name" value="SP_Capacitation_Regulator"/>
</dbReference>
<evidence type="ECO:0000313" key="4">
    <source>
        <dbReference type="Proteomes" id="UP000515160"/>
    </source>
</evidence>
<dbReference type="PANTHER" id="PTHR22918">
    <property type="entry name" value="SEMINAL PLASMA PROTEIN"/>
    <property type="match status" value="1"/>
</dbReference>
<dbReference type="GO" id="GO:0005576">
    <property type="term" value="C:extracellular region"/>
    <property type="evidence" value="ECO:0007669"/>
    <property type="project" value="UniProtKB-SubCell"/>
</dbReference>
<proteinExistence type="predicted"/>
<evidence type="ECO:0000256" key="1">
    <source>
        <dbReference type="ARBA" id="ARBA00004613"/>
    </source>
</evidence>
<evidence type="ECO:0000256" key="2">
    <source>
        <dbReference type="ARBA" id="ARBA00022525"/>
    </source>
</evidence>
<keyword evidence="3" id="KW-0732">Signal</keyword>
<dbReference type="OrthoDB" id="7936313at2759"/>
<dbReference type="PANTHER" id="PTHR22918:SF6">
    <property type="entry name" value="EG:8D8.1 PROTEIN-RELATED"/>
    <property type="match status" value="1"/>
</dbReference>
<comment type="subcellular location">
    <subcellularLocation>
        <location evidence="1">Secreted</location>
    </subcellularLocation>
</comment>
<dbReference type="RefSeq" id="XP_034113994.1">
    <property type="nucleotide sequence ID" value="XM_034258103.2"/>
</dbReference>
<keyword evidence="2" id="KW-0964">Secreted</keyword>
<feature type="signal peptide" evidence="3">
    <location>
        <begin position="1"/>
        <end position="20"/>
    </location>
</feature>
<dbReference type="GO" id="GO:0009986">
    <property type="term" value="C:cell surface"/>
    <property type="evidence" value="ECO:0007669"/>
    <property type="project" value="TreeGrafter"/>
</dbReference>
<organism evidence="4 5">
    <name type="scientific">Drosophila albomicans</name>
    <name type="common">Fruit fly</name>
    <dbReference type="NCBI Taxonomy" id="7291"/>
    <lineage>
        <taxon>Eukaryota</taxon>
        <taxon>Metazoa</taxon>
        <taxon>Ecdysozoa</taxon>
        <taxon>Arthropoda</taxon>
        <taxon>Hexapoda</taxon>
        <taxon>Insecta</taxon>
        <taxon>Pterygota</taxon>
        <taxon>Neoptera</taxon>
        <taxon>Endopterygota</taxon>
        <taxon>Diptera</taxon>
        <taxon>Brachycera</taxon>
        <taxon>Muscomorpha</taxon>
        <taxon>Ephydroidea</taxon>
        <taxon>Drosophilidae</taxon>
        <taxon>Drosophila</taxon>
    </lineage>
</organism>
<accession>A0A6P8XM06</accession>
<protein>
    <submittedName>
        <fullName evidence="5">Uncharacterized protein LOC117574297</fullName>
    </submittedName>
</protein>
<feature type="chain" id="PRO_5028365301" evidence="3">
    <location>
        <begin position="21"/>
        <end position="1842"/>
    </location>
</feature>
<sequence>MELRIVFICVFISVLDQSDGQDLRSPAAAPLDSGRLQQPAAKASLIPSVCRKAQNVSSSLSVEIQLPFMDMELHHEGRLHVLQDEQLLLVLHGHELFQWHIAGEDKRLVRLGQLEGRVRQQLSAAVAAAVVLWHEDLLFAVALPDTLEFYQLPQEQLMNSTQWHLLPIQEFSLPGKLHQLQLLKTKLDQVVLLLTVNSTQTQSKCITFEWLDTYFNPVSELNLPALEAFQLVGHQPYYIITGRSLRTQSALVLTVYELETPSLRLRRRQSLTVHARHVRTTRFRGRNHLIACGRNATASCLLFRMVDGNFVVYRKHMLQQLHFTHLASSPRGQLLAATRGNGEVLVFNSHRFDCYSGFGADPNPSGVYVHRNPLNETFLMLAYQRQSNVTLLRMVQLGGSNDTAGNSLDGSDDLSSVQVHRHEFEESINALRSLLLRRKQKVDALHRLTLSMKTKQKELHLGSGSHVEQVHVQGEHLQTPMQLKHRLEQLRQHYAVNRRPVRSFGVGNDSSSMGQEVLKVRRLHVRNLIYNGELMPNYYVDNSSSPILTIKGKLLTNKLQTQQLLTPQSYKRPSRAIDPLQQVGQGNLVVRQLHVARINNVSWFDFYDSLFLQSRDNLIEGRLIVQSRARVVNLETPLLNGLVVDQLFNLRQPQLVSSNIFMSAFFVSKLEAKLINGLDFANDIVFRGDNATLIKTPVHIYQMNVSGDLLVANDTKWRRNRTPETETEGSLEHRLQQYYTGSVILNGSLTVKNVVRDTNATQLLLGEQSLRQQDLHKDYLLLQGEQQLAALMFGNAKLTTPQLNSNHIDGHPVAEHLLDAEQQLMNETIAKPLHIIFMDARIEGDLHCSNYTTRLAQIAKDAVRQGETAIITGHKQFEAELVVETLHSKKLNGFDIADEFVLKSQPMQNFSHLKSFERIVVKQQAAIGDELTVQELNSLPMAQLMQRGYSLQRLELATATTPQLQHLQFQRLNNLAFNELLGLLSVNEEQQQLLLHKQLIIEGNVRFEQPLQLHTINGIQWDSYVQRLVNSQTNALIEGQKIFGEPVLLTDALQAPSINGLDLSALLDNTLLRSTPQSISGNYNFGRITVGNLDVPAVNEVPASSFIDTRQKQPLQLRGNLYVQQLSINGSLSCQLPNDPLPQLDTQLAAMQQRQWRNIWVLGDALWQQSGAEQPQLDYLRQHAVRRRGGATQTISGQVTLKQPQFNKLQTLQNFPTSLNLTHIATDALLRQSNATQIVSAPQVFVQQVQAGVVRTLNDCHVQKLNEFDPTRLNASLYRRSSGQPIAAQLRFVQPPDVKRLSVEGRLNGGDLAGIFEQSATAVWPAVQLQQLQVQQHLQLDEINGMHLEYLLQNRVPLRSSQPLELFGTLSFEQLELGANIRLRSINGIALSQVVYKHGERLQAISGAKTFDGGIVLHGPAHVMQLNGRDLSDSYQQSIFTDRDYSIDSLRLDGATFEAGLLPLVEQQARQAAAGEELLPQQLQQLEQQLKTSQAQHTQRLRYLDYDPQVYAAIWNASESATDDNDVEAAIVPQQPLLSSCQQQELRVRLSRAKQRVLISQEQRVLHATAQQGAFHVQADNNCHASKLKSKKLRSRIHITCRGEQHTLGMRQHVRQLQLLELPPQFSGNNLLLLLGTLEEVRVLHVNMANCSLSDWQSLPHAAAQLMQVLQLPDAGGTFLLTAAAPAPELPTLAVHRLVMASQRFELLQLIEGDFDLAELQQLQLFLSCRRCRRIDVHEFDADLQRFRPLQQLRLEARVQQLLPFDVGQEQHLLVLTLGGSSNFYLLSYTHLGAWQPHTYGQMGDVLWSWPLIQPGEQLRRSTAVLLLCGELQCNEVSALLD</sequence>
<gene>
    <name evidence="5" type="primary">LOC117574297</name>
</gene>
<evidence type="ECO:0000313" key="5">
    <source>
        <dbReference type="RefSeq" id="XP_034113994.1"/>
    </source>
</evidence>